<comment type="caution">
    <text evidence="1">The sequence shown here is derived from an EMBL/GenBank/DDBJ whole genome shotgun (WGS) entry which is preliminary data.</text>
</comment>
<evidence type="ECO:0000313" key="2">
    <source>
        <dbReference type="Proteomes" id="UP000618795"/>
    </source>
</evidence>
<reference evidence="1" key="2">
    <citation type="submission" date="2020-09" db="EMBL/GenBank/DDBJ databases">
        <authorList>
            <person name="Sun Q."/>
            <person name="Ohkuma M."/>
        </authorList>
    </citation>
    <scope>NUCLEOTIDE SEQUENCE</scope>
    <source>
        <strain evidence="1">JCM 4369</strain>
    </source>
</reference>
<gene>
    <name evidence="1" type="ORF">GCM10010260_83750</name>
</gene>
<organism evidence="1 2">
    <name type="scientific">Streptomyces filipinensis</name>
    <dbReference type="NCBI Taxonomy" id="66887"/>
    <lineage>
        <taxon>Bacteria</taxon>
        <taxon>Bacillati</taxon>
        <taxon>Actinomycetota</taxon>
        <taxon>Actinomycetes</taxon>
        <taxon>Kitasatosporales</taxon>
        <taxon>Streptomycetaceae</taxon>
        <taxon>Streptomyces</taxon>
    </lineage>
</organism>
<dbReference type="AlphaFoldDB" id="A0A918ILU8"/>
<dbReference type="Proteomes" id="UP000618795">
    <property type="component" value="Unassembled WGS sequence"/>
</dbReference>
<name>A0A918ILU8_9ACTN</name>
<reference evidence="1" key="1">
    <citation type="journal article" date="2014" name="Int. J. Syst. Evol. Microbiol.">
        <title>Complete genome sequence of Corynebacterium casei LMG S-19264T (=DSM 44701T), isolated from a smear-ripened cheese.</title>
        <authorList>
            <consortium name="US DOE Joint Genome Institute (JGI-PGF)"/>
            <person name="Walter F."/>
            <person name="Albersmeier A."/>
            <person name="Kalinowski J."/>
            <person name="Ruckert C."/>
        </authorList>
    </citation>
    <scope>NUCLEOTIDE SEQUENCE</scope>
    <source>
        <strain evidence="1">JCM 4369</strain>
    </source>
</reference>
<protein>
    <submittedName>
        <fullName evidence="1">Uncharacterized protein</fullName>
    </submittedName>
</protein>
<dbReference type="EMBL" id="BMTD01000043">
    <property type="protein sequence ID" value="GGV30497.1"/>
    <property type="molecule type" value="Genomic_DNA"/>
</dbReference>
<sequence>MSGLVLLGAAVVALVVSALARSVRMRREVRRQAHELELAELLGAAASKLRTELGRTPTRQELLAAAGYVRIPKTIRFWEEAVVPGRALLASRAAERKLMLALVFLPSEQRARYQREWRAEMASLNPQDAAAFALQILRHAPMVGLTFVFKEVFGRKAA</sequence>
<keyword evidence="2" id="KW-1185">Reference proteome</keyword>
<proteinExistence type="predicted"/>
<accession>A0A918ILU8</accession>
<evidence type="ECO:0000313" key="1">
    <source>
        <dbReference type="EMBL" id="GGV30497.1"/>
    </source>
</evidence>